<comment type="caution">
    <text evidence="2">The sequence shown here is derived from an EMBL/GenBank/DDBJ whole genome shotgun (WGS) entry which is preliminary data.</text>
</comment>
<reference evidence="2" key="1">
    <citation type="submission" date="2018-11" db="EMBL/GenBank/DDBJ databases">
        <authorList>
            <consortium name="Pathogen Informatics"/>
        </authorList>
    </citation>
    <scope>NUCLEOTIDE SEQUENCE</scope>
</reference>
<evidence type="ECO:0000256" key="1">
    <source>
        <dbReference type="SAM" id="Phobius"/>
    </source>
</evidence>
<sequence>MSHKSPVSPLHLAAFAQAAIICFLVAMPLTIVSISFCVYAQHCRALGKRISHAHSAGEAIIFAGASADNAHILVCCSNFRRPHFRDAEEEATTLCTKRRKNWVTKLDPTRLPNQATKLKFCEALLQSSVWQDLSLKPVSLAGTVSTSSGRFT</sequence>
<name>A0A3S5BYX0_9PLAT</name>
<keyword evidence="1" id="KW-0812">Transmembrane</keyword>
<keyword evidence="1" id="KW-1133">Transmembrane helix</keyword>
<gene>
    <name evidence="2" type="ORF">PXEA_LOCUS18540</name>
</gene>
<feature type="transmembrane region" description="Helical" evidence="1">
    <location>
        <begin position="12"/>
        <end position="39"/>
    </location>
</feature>
<evidence type="ECO:0000313" key="3">
    <source>
        <dbReference type="Proteomes" id="UP000784294"/>
    </source>
</evidence>
<dbReference type="EMBL" id="CAAALY010071684">
    <property type="protein sequence ID" value="VEL25100.1"/>
    <property type="molecule type" value="Genomic_DNA"/>
</dbReference>
<organism evidence="2 3">
    <name type="scientific">Protopolystoma xenopodis</name>
    <dbReference type="NCBI Taxonomy" id="117903"/>
    <lineage>
        <taxon>Eukaryota</taxon>
        <taxon>Metazoa</taxon>
        <taxon>Spiralia</taxon>
        <taxon>Lophotrochozoa</taxon>
        <taxon>Platyhelminthes</taxon>
        <taxon>Monogenea</taxon>
        <taxon>Polyopisthocotylea</taxon>
        <taxon>Polystomatidea</taxon>
        <taxon>Polystomatidae</taxon>
        <taxon>Protopolystoma</taxon>
    </lineage>
</organism>
<accession>A0A3S5BYX0</accession>
<protein>
    <submittedName>
        <fullName evidence="2">Uncharacterized protein</fullName>
    </submittedName>
</protein>
<proteinExistence type="predicted"/>
<dbReference type="Proteomes" id="UP000784294">
    <property type="component" value="Unassembled WGS sequence"/>
</dbReference>
<evidence type="ECO:0000313" key="2">
    <source>
        <dbReference type="EMBL" id="VEL25100.1"/>
    </source>
</evidence>
<keyword evidence="3" id="KW-1185">Reference proteome</keyword>
<keyword evidence="1" id="KW-0472">Membrane</keyword>
<dbReference type="AlphaFoldDB" id="A0A3S5BYX0"/>